<dbReference type="AlphaFoldDB" id="A0A366HQS7"/>
<proteinExistence type="predicted"/>
<gene>
    <name evidence="1" type="ORF">DES53_102395</name>
</gene>
<sequence>MKWALWTENHDRVSVRIMDIFSAHSVPHSVTVRLPTTAGRGWGGAPQYENGYTVT</sequence>
<accession>A0A366HQS7</accession>
<keyword evidence="2" id="KW-1185">Reference proteome</keyword>
<comment type="caution">
    <text evidence="1">The sequence shown here is derived from an EMBL/GenBank/DDBJ whole genome shotgun (WGS) entry which is preliminary data.</text>
</comment>
<evidence type="ECO:0000313" key="1">
    <source>
        <dbReference type="EMBL" id="RBP46010.1"/>
    </source>
</evidence>
<name>A0A366HQS7_9BACT</name>
<evidence type="ECO:0000313" key="2">
    <source>
        <dbReference type="Proteomes" id="UP000253426"/>
    </source>
</evidence>
<protein>
    <submittedName>
        <fullName evidence="1">Uncharacterized protein</fullName>
    </submittedName>
</protein>
<dbReference type="EMBL" id="QNRR01000002">
    <property type="protein sequence ID" value="RBP46010.1"/>
    <property type="molecule type" value="Genomic_DNA"/>
</dbReference>
<reference evidence="1 2" key="1">
    <citation type="submission" date="2018-06" db="EMBL/GenBank/DDBJ databases">
        <title>Genomic Encyclopedia of Type Strains, Phase IV (KMG-IV): sequencing the most valuable type-strain genomes for metagenomic binning, comparative biology and taxonomic classification.</title>
        <authorList>
            <person name="Goeker M."/>
        </authorList>
    </citation>
    <scope>NUCLEOTIDE SEQUENCE [LARGE SCALE GENOMIC DNA]</scope>
    <source>
        <strain evidence="1 2">DSM 25532</strain>
    </source>
</reference>
<organism evidence="1 2">
    <name type="scientific">Roseimicrobium gellanilyticum</name>
    <dbReference type="NCBI Taxonomy" id="748857"/>
    <lineage>
        <taxon>Bacteria</taxon>
        <taxon>Pseudomonadati</taxon>
        <taxon>Verrucomicrobiota</taxon>
        <taxon>Verrucomicrobiia</taxon>
        <taxon>Verrucomicrobiales</taxon>
        <taxon>Verrucomicrobiaceae</taxon>
        <taxon>Roseimicrobium</taxon>
    </lineage>
</organism>
<dbReference type="Proteomes" id="UP000253426">
    <property type="component" value="Unassembled WGS sequence"/>
</dbReference>